<keyword evidence="2" id="KW-1185">Reference proteome</keyword>
<sequence length="92" mass="10235">RSYSDGPQIEINIPVTKKLTLLIEMCSSSVPSGNVKQAQSQDLSSASVVMSRLAGHRKFTVILRPYEAEQFISLAVTMMWIFFEGGYPHKSV</sequence>
<comment type="caution">
    <text evidence="1">The sequence shown here is derived from an EMBL/GenBank/DDBJ whole genome shotgun (WGS) entry which is preliminary data.</text>
</comment>
<organism evidence="1 2">
    <name type="scientific">Ambispora gerdemannii</name>
    <dbReference type="NCBI Taxonomy" id="144530"/>
    <lineage>
        <taxon>Eukaryota</taxon>
        <taxon>Fungi</taxon>
        <taxon>Fungi incertae sedis</taxon>
        <taxon>Mucoromycota</taxon>
        <taxon>Glomeromycotina</taxon>
        <taxon>Glomeromycetes</taxon>
        <taxon>Archaeosporales</taxon>
        <taxon>Ambisporaceae</taxon>
        <taxon>Ambispora</taxon>
    </lineage>
</organism>
<feature type="non-terminal residue" evidence="1">
    <location>
        <position position="1"/>
    </location>
</feature>
<name>A0A9N8VAW7_9GLOM</name>
<evidence type="ECO:0000313" key="1">
    <source>
        <dbReference type="EMBL" id="CAG8444191.1"/>
    </source>
</evidence>
<gene>
    <name evidence="1" type="ORF">AGERDE_LOCUS1291</name>
</gene>
<proteinExistence type="predicted"/>
<dbReference type="EMBL" id="CAJVPL010000085">
    <property type="protein sequence ID" value="CAG8444191.1"/>
    <property type="molecule type" value="Genomic_DNA"/>
</dbReference>
<evidence type="ECO:0000313" key="2">
    <source>
        <dbReference type="Proteomes" id="UP000789831"/>
    </source>
</evidence>
<protein>
    <submittedName>
        <fullName evidence="1">9232_t:CDS:1</fullName>
    </submittedName>
</protein>
<reference evidence="1" key="1">
    <citation type="submission" date="2021-06" db="EMBL/GenBank/DDBJ databases">
        <authorList>
            <person name="Kallberg Y."/>
            <person name="Tangrot J."/>
            <person name="Rosling A."/>
        </authorList>
    </citation>
    <scope>NUCLEOTIDE SEQUENCE</scope>
    <source>
        <strain evidence="1">MT106</strain>
    </source>
</reference>
<dbReference type="Proteomes" id="UP000789831">
    <property type="component" value="Unassembled WGS sequence"/>
</dbReference>
<accession>A0A9N8VAW7</accession>
<dbReference type="AlphaFoldDB" id="A0A9N8VAW7"/>